<reference evidence="3" key="1">
    <citation type="journal article" date="2019" name="Int. J. Syst. Evol. Microbiol.">
        <title>The Global Catalogue of Microorganisms (GCM) 10K type strain sequencing project: providing services to taxonomists for standard genome sequencing and annotation.</title>
        <authorList>
            <consortium name="The Broad Institute Genomics Platform"/>
            <consortium name="The Broad Institute Genome Sequencing Center for Infectious Disease"/>
            <person name="Wu L."/>
            <person name="Ma J."/>
        </authorList>
    </citation>
    <scope>NUCLEOTIDE SEQUENCE [LARGE SCALE GENOMIC DNA]</scope>
    <source>
        <strain evidence="3">JCM 17440</strain>
    </source>
</reference>
<dbReference type="EMBL" id="BAABAS010000029">
    <property type="protein sequence ID" value="GAA4241799.1"/>
    <property type="molecule type" value="Genomic_DNA"/>
</dbReference>
<accession>A0ABP8CPC9</accession>
<feature type="compositionally biased region" description="Basic and acidic residues" evidence="1">
    <location>
        <begin position="36"/>
        <end position="63"/>
    </location>
</feature>
<feature type="compositionally biased region" description="Polar residues" evidence="1">
    <location>
        <begin position="300"/>
        <end position="317"/>
    </location>
</feature>
<dbReference type="Proteomes" id="UP001501710">
    <property type="component" value="Unassembled WGS sequence"/>
</dbReference>
<name>A0ABP8CPC9_9ACTN</name>
<proteinExistence type="predicted"/>
<keyword evidence="3" id="KW-1185">Reference proteome</keyword>
<feature type="compositionally biased region" description="Polar residues" evidence="1">
    <location>
        <begin position="166"/>
        <end position="185"/>
    </location>
</feature>
<feature type="compositionally biased region" description="Gly residues" evidence="1">
    <location>
        <begin position="213"/>
        <end position="222"/>
    </location>
</feature>
<sequence length="605" mass="64034">MGVEQGSGTDARPETGEKSYAPPPDNPGSAGQPSRLESRARARDAQGQGEGKDPAGEAREDKPQAAAGSRESGKDREAGNGEGGTEGGRSEQPAARSQPYRDMPGSPGQPSRLESRARARETQTQGEAGDTSAPASRERDDKPVATPVNGQPREGMSAGAGRAEQPATSQRPGQDMPGSTGQPSRPESIARTREQGQPGETTSDEGRDVQAGGRSGEGGRGEPSGWPYRDMPGQPGQPSRLESRARARETAGQSATPETETGERPEPPARVTDPARPQAEDSGTGELGDGRDGEPVPEQDGQTGTQLDSPTRQTDATEPQAEGGEARDTSEGEGRPQDAPDPINEAGPTRPDRATQPTSDAEQPTPIPDESTDKPSPPDNETSGLPDTRTDGDTSDADRDRNAEDNGTSPEAPANPILSDVRLGDDASVRIEPRYGRERPAETAPALTETPDPARLPARKQLDPAGEQAEPKRGELRDPNDDPMARDLRDRDPEKRTRRSETLDRLTKNVGNMHKVLDEFSKPIDKGMKRVEPTGQHSGSRPDHGSNVPTDQSVKAGDATIGGLGFAIVAVTAIRQGVNFVQGFLRRRHEDNGSAGRRVAGATRR</sequence>
<evidence type="ECO:0000313" key="2">
    <source>
        <dbReference type="EMBL" id="GAA4241799.1"/>
    </source>
</evidence>
<feature type="compositionally biased region" description="Basic and acidic residues" evidence="1">
    <location>
        <begin position="388"/>
        <end position="404"/>
    </location>
</feature>
<evidence type="ECO:0000313" key="3">
    <source>
        <dbReference type="Proteomes" id="UP001501710"/>
    </source>
</evidence>
<gene>
    <name evidence="2" type="ORF">GCM10022254_72120</name>
</gene>
<feature type="region of interest" description="Disordered" evidence="1">
    <location>
        <begin position="1"/>
        <end position="554"/>
    </location>
</feature>
<protein>
    <submittedName>
        <fullName evidence="2">Uncharacterized protein</fullName>
    </submittedName>
</protein>
<feature type="compositionally biased region" description="Basic and acidic residues" evidence="1">
    <location>
        <begin position="422"/>
        <end position="441"/>
    </location>
</feature>
<evidence type="ECO:0000256" key="1">
    <source>
        <dbReference type="SAM" id="MobiDB-lite"/>
    </source>
</evidence>
<organism evidence="2 3">
    <name type="scientific">Actinomadura meridiana</name>
    <dbReference type="NCBI Taxonomy" id="559626"/>
    <lineage>
        <taxon>Bacteria</taxon>
        <taxon>Bacillati</taxon>
        <taxon>Actinomycetota</taxon>
        <taxon>Actinomycetes</taxon>
        <taxon>Streptosporangiales</taxon>
        <taxon>Thermomonosporaceae</taxon>
        <taxon>Actinomadura</taxon>
    </lineage>
</organism>
<feature type="compositionally biased region" description="Basic and acidic residues" evidence="1">
    <location>
        <begin position="469"/>
        <end position="507"/>
    </location>
</feature>
<feature type="compositionally biased region" description="Basic and acidic residues" evidence="1">
    <location>
        <begin position="515"/>
        <end position="532"/>
    </location>
</feature>
<feature type="compositionally biased region" description="Basic and acidic residues" evidence="1">
    <location>
        <begin position="324"/>
        <end position="338"/>
    </location>
</feature>
<comment type="caution">
    <text evidence="2">The sequence shown here is derived from an EMBL/GenBank/DDBJ whole genome shotgun (WGS) entry which is preliminary data.</text>
</comment>